<keyword evidence="1" id="KW-0812">Transmembrane</keyword>
<proteinExistence type="predicted"/>
<sequence length="85" mass="9409">MLRLGLCLLILPVVALLLLFFIEQARVDDCLAMGGSYDYLKAVCDLQTSHPFVPLMARFGTWINLAMLLSCLGLVFSVLGLYKKA</sequence>
<dbReference type="AlphaFoldDB" id="A0A5A9VZ46"/>
<name>A0A5A9VZ46_9GAMM</name>
<dbReference type="OrthoDB" id="6120615at2"/>
<dbReference type="EMBL" id="SMRS01000009">
    <property type="protein sequence ID" value="KAA0873800.1"/>
    <property type="molecule type" value="Genomic_DNA"/>
</dbReference>
<evidence type="ECO:0000256" key="1">
    <source>
        <dbReference type="SAM" id="Phobius"/>
    </source>
</evidence>
<accession>A0A5A9VZ46</accession>
<gene>
    <name evidence="2" type="ORF">E1H14_11850</name>
</gene>
<comment type="caution">
    <text evidence="2">The sequence shown here is derived from an EMBL/GenBank/DDBJ whole genome shotgun (WGS) entry which is preliminary data.</text>
</comment>
<keyword evidence="1" id="KW-0472">Membrane</keyword>
<reference evidence="2 3" key="1">
    <citation type="submission" date="2019-03" db="EMBL/GenBank/DDBJ databases">
        <title>Nitrincola sp. nov. isolated from an Indian soda lake.</title>
        <authorList>
            <person name="Joshi A."/>
            <person name="Thite S.V."/>
            <person name="Joseph N."/>
            <person name="Dhotre D."/>
            <person name="Moorthy M."/>
            <person name="Shouche Y.S."/>
        </authorList>
    </citation>
    <scope>NUCLEOTIDE SEQUENCE [LARGE SCALE GENOMIC DNA]</scope>
    <source>
        <strain evidence="2 3">MEB193</strain>
    </source>
</reference>
<feature type="transmembrane region" description="Helical" evidence="1">
    <location>
        <begin position="62"/>
        <end position="82"/>
    </location>
</feature>
<keyword evidence="1" id="KW-1133">Transmembrane helix</keyword>
<dbReference type="Proteomes" id="UP000325302">
    <property type="component" value="Unassembled WGS sequence"/>
</dbReference>
<protein>
    <submittedName>
        <fullName evidence="2">Uncharacterized protein</fullName>
    </submittedName>
</protein>
<keyword evidence="3" id="KW-1185">Reference proteome</keyword>
<evidence type="ECO:0000313" key="3">
    <source>
        <dbReference type="Proteomes" id="UP000325302"/>
    </source>
</evidence>
<organism evidence="2 3">
    <name type="scientific">Nitrincola tapanii</name>
    <dbReference type="NCBI Taxonomy" id="1708751"/>
    <lineage>
        <taxon>Bacteria</taxon>
        <taxon>Pseudomonadati</taxon>
        <taxon>Pseudomonadota</taxon>
        <taxon>Gammaproteobacteria</taxon>
        <taxon>Oceanospirillales</taxon>
        <taxon>Oceanospirillaceae</taxon>
        <taxon>Nitrincola</taxon>
    </lineage>
</organism>
<evidence type="ECO:0000313" key="2">
    <source>
        <dbReference type="EMBL" id="KAA0873800.1"/>
    </source>
</evidence>